<gene>
    <name evidence="2" type="ORF">FRZ40_32395</name>
</gene>
<dbReference type="Pfam" id="PF26395">
    <property type="entry name" value="E2-CBASS"/>
    <property type="match status" value="1"/>
</dbReference>
<dbReference type="EMBL" id="VOQS01000005">
    <property type="protein sequence ID" value="TXC79121.1"/>
    <property type="molecule type" value="Genomic_DNA"/>
</dbReference>
<sequence length="148" mass="17263">MTTRRNAPMPTLEHHARELQALALPGAQLTRIRGVELRYCFEIAPSPFSQLYKCLLVIRRNGFPDMYVISPDIVASNAGKPPPHIYKYDRPKTKLCLWWPKAREWRRDMKFAETYIPWAAEWLFHYEYWLATGVWEGGGVHPPGPKEP</sequence>
<evidence type="ECO:0000259" key="1">
    <source>
        <dbReference type="Pfam" id="PF26395"/>
    </source>
</evidence>
<dbReference type="InterPro" id="IPR058588">
    <property type="entry name" value="E2-CBASS"/>
</dbReference>
<comment type="caution">
    <text evidence="2">The sequence shown here is derived from an EMBL/GenBank/DDBJ whole genome shotgun (WGS) entry which is preliminary data.</text>
</comment>
<evidence type="ECO:0000313" key="2">
    <source>
        <dbReference type="EMBL" id="TXC79121.1"/>
    </source>
</evidence>
<dbReference type="RefSeq" id="WP_147236939.1">
    <property type="nucleotide sequence ID" value="NZ_VOQS01000005.1"/>
</dbReference>
<accession>A0A5C6V362</accession>
<dbReference type="AlphaFoldDB" id="A0A5C6V362"/>
<evidence type="ECO:0000313" key="3">
    <source>
        <dbReference type="Proteomes" id="UP000321776"/>
    </source>
</evidence>
<feature type="domain" description="Type II CBASS E2 protein" evidence="1">
    <location>
        <begin position="30"/>
        <end position="142"/>
    </location>
</feature>
<organism evidence="2 3">
    <name type="scientific">Paraburkholderia azotifigens</name>
    <dbReference type="NCBI Taxonomy" id="2057004"/>
    <lineage>
        <taxon>Bacteria</taxon>
        <taxon>Pseudomonadati</taxon>
        <taxon>Pseudomonadota</taxon>
        <taxon>Betaproteobacteria</taxon>
        <taxon>Burkholderiales</taxon>
        <taxon>Burkholderiaceae</taxon>
        <taxon>Paraburkholderia</taxon>
    </lineage>
</organism>
<dbReference type="Proteomes" id="UP000321776">
    <property type="component" value="Unassembled WGS sequence"/>
</dbReference>
<proteinExistence type="predicted"/>
<reference evidence="2 3" key="1">
    <citation type="journal article" date="2018" name="Int. J. Syst. Evol. Microbiol.">
        <title>Paraburkholderia azotifigens sp. nov., a nitrogen-fixing bacterium isolated from paddy soil.</title>
        <authorList>
            <person name="Choi G.M."/>
            <person name="Im W.T."/>
        </authorList>
    </citation>
    <scope>NUCLEOTIDE SEQUENCE [LARGE SCALE GENOMIC DNA]</scope>
    <source>
        <strain evidence="2 3">NF 2-5-3</strain>
    </source>
</reference>
<protein>
    <recommendedName>
        <fullName evidence="1">Type II CBASS E2 protein domain-containing protein</fullName>
    </recommendedName>
</protein>
<name>A0A5C6V362_9BURK</name>